<dbReference type="SUPFAM" id="SSF49313">
    <property type="entry name" value="Cadherin-like"/>
    <property type="match status" value="1"/>
</dbReference>
<proteinExistence type="predicted"/>
<evidence type="ECO:0000313" key="4">
    <source>
        <dbReference type="Proteomes" id="UP001217485"/>
    </source>
</evidence>
<dbReference type="InterPro" id="IPR050713">
    <property type="entry name" value="RTP_Phos/Ushers"/>
</dbReference>
<dbReference type="Gene3D" id="2.60.120.260">
    <property type="entry name" value="Galactose-binding domain-like"/>
    <property type="match status" value="2"/>
</dbReference>
<dbReference type="InterPro" id="IPR003961">
    <property type="entry name" value="FN3_dom"/>
</dbReference>
<dbReference type="SMART" id="SM00060">
    <property type="entry name" value="FN3"/>
    <property type="match status" value="2"/>
</dbReference>
<feature type="chain" id="PRO_5045997142" evidence="1">
    <location>
        <begin position="22"/>
        <end position="1061"/>
    </location>
</feature>
<evidence type="ECO:0000259" key="2">
    <source>
        <dbReference type="PROSITE" id="PS50853"/>
    </source>
</evidence>
<evidence type="ECO:0000256" key="1">
    <source>
        <dbReference type="SAM" id="SignalP"/>
    </source>
</evidence>
<dbReference type="Proteomes" id="UP001217485">
    <property type="component" value="Unassembled WGS sequence"/>
</dbReference>
<dbReference type="InterPro" id="IPR013783">
    <property type="entry name" value="Ig-like_fold"/>
</dbReference>
<evidence type="ECO:0000313" key="3">
    <source>
        <dbReference type="EMBL" id="MDC0679936.1"/>
    </source>
</evidence>
<dbReference type="Gene3D" id="2.60.40.10">
    <property type="entry name" value="Immunoglobulins"/>
    <property type="match status" value="3"/>
</dbReference>
<keyword evidence="1" id="KW-0732">Signal</keyword>
<dbReference type="SUPFAM" id="SSF49785">
    <property type="entry name" value="Galactose-binding domain-like"/>
    <property type="match status" value="2"/>
</dbReference>
<dbReference type="EMBL" id="JAQNDK010000002">
    <property type="protein sequence ID" value="MDC0679936.1"/>
    <property type="molecule type" value="Genomic_DNA"/>
</dbReference>
<gene>
    <name evidence="3" type="ORF">POL72_19500</name>
</gene>
<sequence>MRQRRTFAHLWLPLFCLPACVSFDSPDSVEAIASQQAALSGTDLTPTSTADVGDMWGNLPGDEGIDKVHDGDIDTKLYMPRRKDWIQYRMQAPSIIVSYDITSANDYPDRDPRDWTFEGSYDGLTWHVLDTRTNESFTSRHQTRSFTFSNSNAYLYYRLNVSDNFSDDDDYNELQLAELRVGGSVAAGTMPGTPALGAPSVSSSAVTLTWAPAANATGYYVQRVNDDGSGTTEFFTSSTSYTDTNLASGTGYLYQVQAVNGAVRGFPSAVSARATTAGVAALQDITALSSSVPVEQHPGNEVTGEEVTKVTDNNPFSKYYEPSSSTWIRLATPSSVVQSYSLTSANDFPVRDPKDWTLEGSNDGTSWTVLDTRTNQSFTNRHSTRTYACNPEHLEFSHYRLHIQANHNDVSTQLAEWRLFGTSSASLAAPAAPGNLNAQVLSGNQIRLTWTDNAGQLNPETSYRVERATNSSFTSGLVIGTTGAGSTEFRATALAPSQTYYFRVSALNAAGSSSTVGPVNATTTANTPPLSFVENGWYGGQNRTVTRTYSDAHIATYFDQYVPNPTGVTWVNPIISEAWAYAKDTYGSMVDPILYVIGNQDDAPGDEGSDAYDAAGVVYASSDEASYRNIIFTNTEDWSVPDYGWALQSLIHEMGHIVESNNNGIAGSPAFNAWGDSKWADIFGYDVHLHLTTTPSNMASQFYEEMLLKTDDFGVHWFRDWYYPLYAGEFGNTAADHKGSRFLAGFFELLAEHLPTINSSYGGRPLNLGEYIHFCSGAAGVDLEDEARLAFRWTPQLELDLARAQSEFPAVSALYLANRAPGFTFDPITRGATLNVALSGQTLAGTAADPDLGDTLTYAKQSGASWLTVASDGTLSGTPPTGGLSTAVVRVTDQNGLFDTAELVFDVTGGTCTPESDAQLCARLGASCGSVNDVDNCGAPRSVSSCGSCTAPETCGGGGTPNVCGGSGGSAPCSGLCSSPVVFSTQSYPSGNLGTAATCHETLASLQGLNCGNFAAGRTFRINGVLVTCNGANVTLPATRNGGYCMQASAGNEPWAYFATF</sequence>
<dbReference type="Pfam" id="PF00041">
    <property type="entry name" value="fn3"/>
    <property type="match status" value="2"/>
</dbReference>
<dbReference type="SUPFAM" id="SSF49265">
    <property type="entry name" value="Fibronectin type III"/>
    <property type="match status" value="1"/>
</dbReference>
<feature type="domain" description="Fibronectin type-III" evidence="2">
    <location>
        <begin position="432"/>
        <end position="530"/>
    </location>
</feature>
<keyword evidence="4" id="KW-1185">Reference proteome</keyword>
<protein>
    <submittedName>
        <fullName evidence="3">Fibronectin type III domain-containing protein</fullName>
    </submittedName>
</protein>
<dbReference type="PANTHER" id="PTHR46957:SF3">
    <property type="entry name" value="CYTOKINE RECEPTOR"/>
    <property type="match status" value="1"/>
</dbReference>
<feature type="domain" description="Fibronectin type-III" evidence="2">
    <location>
        <begin position="190"/>
        <end position="279"/>
    </location>
</feature>
<dbReference type="CDD" id="cd00063">
    <property type="entry name" value="FN3"/>
    <property type="match status" value="2"/>
</dbReference>
<name>A0ABT5C0J0_9BACT</name>
<dbReference type="InterPro" id="IPR036116">
    <property type="entry name" value="FN3_sf"/>
</dbReference>
<accession>A0ABT5C0J0</accession>
<reference evidence="3 4" key="1">
    <citation type="submission" date="2023-01" db="EMBL/GenBank/DDBJ databases">
        <title>Minimal conservation of predation-associated metabolite biosynthetic gene clusters underscores biosynthetic potential of Myxococcota including descriptions for ten novel species: Archangium lansinium sp. nov., Myxococcus landrumus sp. nov., Nannocystis bai.</title>
        <authorList>
            <person name="Ahearne A."/>
            <person name="Stevens C."/>
            <person name="Dowd S."/>
        </authorList>
    </citation>
    <scope>NUCLEOTIDE SEQUENCE [LARGE SCALE GENOMIC DNA]</scope>
    <source>
        <strain evidence="3 4">WIWO2</strain>
    </source>
</reference>
<dbReference type="InterPro" id="IPR008979">
    <property type="entry name" value="Galactose-bd-like_sf"/>
</dbReference>
<organism evidence="3 4">
    <name type="scientific">Sorangium atrum</name>
    <dbReference type="NCBI Taxonomy" id="2995308"/>
    <lineage>
        <taxon>Bacteria</taxon>
        <taxon>Pseudomonadati</taxon>
        <taxon>Myxococcota</taxon>
        <taxon>Polyangia</taxon>
        <taxon>Polyangiales</taxon>
        <taxon>Polyangiaceae</taxon>
        <taxon>Sorangium</taxon>
    </lineage>
</organism>
<dbReference type="RefSeq" id="WP_272096948.1">
    <property type="nucleotide sequence ID" value="NZ_JAQNDK010000002.1"/>
</dbReference>
<dbReference type="InterPro" id="IPR015919">
    <property type="entry name" value="Cadherin-like_sf"/>
</dbReference>
<feature type="signal peptide" evidence="1">
    <location>
        <begin position="1"/>
        <end position="21"/>
    </location>
</feature>
<dbReference type="PROSITE" id="PS50853">
    <property type="entry name" value="FN3"/>
    <property type="match status" value="2"/>
</dbReference>
<comment type="caution">
    <text evidence="3">The sequence shown here is derived from an EMBL/GenBank/DDBJ whole genome shotgun (WGS) entry which is preliminary data.</text>
</comment>
<dbReference type="PANTHER" id="PTHR46957">
    <property type="entry name" value="CYTOKINE RECEPTOR"/>
    <property type="match status" value="1"/>
</dbReference>